<keyword evidence="6 10" id="KW-0472">Membrane</keyword>
<evidence type="ECO:0000256" key="10">
    <source>
        <dbReference type="SAM" id="Phobius"/>
    </source>
</evidence>
<keyword evidence="7" id="KW-0325">Glycoprotein</keyword>
<feature type="compositionally biased region" description="Acidic residues" evidence="9">
    <location>
        <begin position="39"/>
        <end position="48"/>
    </location>
</feature>
<keyword evidence="5" id="KW-0843">Virulence</keyword>
<dbReference type="Proteomes" id="UP001301769">
    <property type="component" value="Unassembled WGS sequence"/>
</dbReference>
<evidence type="ECO:0000256" key="1">
    <source>
        <dbReference type="ARBA" id="ARBA00004167"/>
    </source>
</evidence>
<protein>
    <submittedName>
        <fullName evidence="11">Uncharacterized protein</fullName>
    </submittedName>
</protein>
<evidence type="ECO:0000256" key="5">
    <source>
        <dbReference type="ARBA" id="ARBA00023026"/>
    </source>
</evidence>
<reference evidence="11" key="1">
    <citation type="journal article" date="2023" name="Mol. Phylogenet. Evol.">
        <title>Genome-scale phylogeny and comparative genomics of the fungal order Sordariales.</title>
        <authorList>
            <person name="Hensen N."/>
            <person name="Bonometti L."/>
            <person name="Westerberg I."/>
            <person name="Brannstrom I.O."/>
            <person name="Guillou S."/>
            <person name="Cros-Aarteil S."/>
            <person name="Calhoun S."/>
            <person name="Haridas S."/>
            <person name="Kuo A."/>
            <person name="Mondo S."/>
            <person name="Pangilinan J."/>
            <person name="Riley R."/>
            <person name="LaButti K."/>
            <person name="Andreopoulos B."/>
            <person name="Lipzen A."/>
            <person name="Chen C."/>
            <person name="Yan M."/>
            <person name="Daum C."/>
            <person name="Ng V."/>
            <person name="Clum A."/>
            <person name="Steindorff A."/>
            <person name="Ohm R.A."/>
            <person name="Martin F."/>
            <person name="Silar P."/>
            <person name="Natvig D.O."/>
            <person name="Lalanne C."/>
            <person name="Gautier V."/>
            <person name="Ament-Velasquez S.L."/>
            <person name="Kruys A."/>
            <person name="Hutchinson M.I."/>
            <person name="Powell A.J."/>
            <person name="Barry K."/>
            <person name="Miller A.N."/>
            <person name="Grigoriev I.V."/>
            <person name="Debuchy R."/>
            <person name="Gladieux P."/>
            <person name="Hiltunen Thoren M."/>
            <person name="Johannesson H."/>
        </authorList>
    </citation>
    <scope>NUCLEOTIDE SEQUENCE</scope>
    <source>
        <strain evidence="11">PSN293</strain>
    </source>
</reference>
<organism evidence="11 12">
    <name type="scientific">Rhypophila decipiens</name>
    <dbReference type="NCBI Taxonomy" id="261697"/>
    <lineage>
        <taxon>Eukaryota</taxon>
        <taxon>Fungi</taxon>
        <taxon>Dikarya</taxon>
        <taxon>Ascomycota</taxon>
        <taxon>Pezizomycotina</taxon>
        <taxon>Sordariomycetes</taxon>
        <taxon>Sordariomycetidae</taxon>
        <taxon>Sordariales</taxon>
        <taxon>Naviculisporaceae</taxon>
        <taxon>Rhypophila</taxon>
    </lineage>
</organism>
<evidence type="ECO:0000313" key="11">
    <source>
        <dbReference type="EMBL" id="KAK4219691.1"/>
    </source>
</evidence>
<evidence type="ECO:0000256" key="2">
    <source>
        <dbReference type="ARBA" id="ARBA00004685"/>
    </source>
</evidence>
<dbReference type="PANTHER" id="PTHR33365">
    <property type="entry name" value="YALI0B05434P"/>
    <property type="match status" value="1"/>
</dbReference>
<reference evidence="11" key="2">
    <citation type="submission" date="2023-05" db="EMBL/GenBank/DDBJ databases">
        <authorList>
            <consortium name="Lawrence Berkeley National Laboratory"/>
            <person name="Steindorff A."/>
            <person name="Hensen N."/>
            <person name="Bonometti L."/>
            <person name="Westerberg I."/>
            <person name="Brannstrom I.O."/>
            <person name="Guillou S."/>
            <person name="Cros-Aarteil S."/>
            <person name="Calhoun S."/>
            <person name="Haridas S."/>
            <person name="Kuo A."/>
            <person name="Mondo S."/>
            <person name="Pangilinan J."/>
            <person name="Riley R."/>
            <person name="Labutti K."/>
            <person name="Andreopoulos B."/>
            <person name="Lipzen A."/>
            <person name="Chen C."/>
            <person name="Yanf M."/>
            <person name="Daum C."/>
            <person name="Ng V."/>
            <person name="Clum A."/>
            <person name="Ohm R."/>
            <person name="Martin F."/>
            <person name="Silar P."/>
            <person name="Natvig D."/>
            <person name="Lalanne C."/>
            <person name="Gautier V."/>
            <person name="Ament-Velasquez S.L."/>
            <person name="Kruys A."/>
            <person name="Hutchinson M.I."/>
            <person name="Powell A.J."/>
            <person name="Barry K."/>
            <person name="Miller A.N."/>
            <person name="Grigoriev I.V."/>
            <person name="Debuchy R."/>
            <person name="Gladieux P."/>
            <person name="Thoren M.H."/>
            <person name="Johannesson H."/>
        </authorList>
    </citation>
    <scope>NUCLEOTIDE SEQUENCE</scope>
    <source>
        <strain evidence="11">PSN293</strain>
    </source>
</reference>
<dbReference type="AlphaFoldDB" id="A0AAN6YKE7"/>
<dbReference type="Pfam" id="PF11807">
    <property type="entry name" value="UstYa"/>
    <property type="match status" value="1"/>
</dbReference>
<comment type="pathway">
    <text evidence="2">Mycotoxin biosynthesis.</text>
</comment>
<comment type="caution">
    <text evidence="11">The sequence shown here is derived from an EMBL/GenBank/DDBJ whole genome shotgun (WGS) entry which is preliminary data.</text>
</comment>
<feature type="compositionally biased region" description="Basic and acidic residues" evidence="9">
    <location>
        <begin position="10"/>
        <end position="27"/>
    </location>
</feature>
<keyword evidence="3 10" id="KW-0812">Transmembrane</keyword>
<sequence length="289" mass="32833">MSTCGPTHEQVNHKNEAQPMIARERSSESSSAEMKPFEDWEQDNDDLDNPSTKQASLKGGRCISILPWIPHLLLLLTYCGVLITWSGFLPHLRAPLEPESSSSYCRASEQQPTKVSPKHNNLNWEAAFTGTLAEIGDFFNVSDIIPNPITSPGAEAAWERVQKADKENVIHRSKTNFVRINRAEILSSQEGDKTALTRIHRLHCLHVLWRRWHNQMTDFEKQTSIVTQPHDDHCFAVLRYALMCDNQDFIIRRVGWTAKKNMREGWIDVARFCNGLDPDTNGGEDNANA</sequence>
<gene>
    <name evidence="11" type="ORF">QBC37DRAFT_409543</name>
</gene>
<comment type="similarity">
    <text evidence="8">Belongs to the ustYa family.</text>
</comment>
<comment type="subcellular location">
    <subcellularLocation>
        <location evidence="1">Membrane</location>
        <topology evidence="1">Single-pass membrane protein</topology>
    </subcellularLocation>
</comment>
<dbReference type="GO" id="GO:0016020">
    <property type="term" value="C:membrane"/>
    <property type="evidence" value="ECO:0007669"/>
    <property type="project" value="UniProtKB-SubCell"/>
</dbReference>
<feature type="transmembrane region" description="Helical" evidence="10">
    <location>
        <begin position="68"/>
        <end position="88"/>
    </location>
</feature>
<accession>A0AAN6YKE7</accession>
<evidence type="ECO:0000256" key="7">
    <source>
        <dbReference type="ARBA" id="ARBA00023180"/>
    </source>
</evidence>
<feature type="region of interest" description="Disordered" evidence="9">
    <location>
        <begin position="1"/>
        <end position="53"/>
    </location>
</feature>
<evidence type="ECO:0000256" key="6">
    <source>
        <dbReference type="ARBA" id="ARBA00023136"/>
    </source>
</evidence>
<dbReference type="PANTHER" id="PTHR33365:SF4">
    <property type="entry name" value="CYCLOCHLOROTINE BIOSYNTHESIS PROTEIN O"/>
    <property type="match status" value="1"/>
</dbReference>
<evidence type="ECO:0000256" key="4">
    <source>
        <dbReference type="ARBA" id="ARBA00022989"/>
    </source>
</evidence>
<name>A0AAN6YKE7_9PEZI</name>
<evidence type="ECO:0000313" key="12">
    <source>
        <dbReference type="Proteomes" id="UP001301769"/>
    </source>
</evidence>
<evidence type="ECO:0000256" key="8">
    <source>
        <dbReference type="ARBA" id="ARBA00035112"/>
    </source>
</evidence>
<evidence type="ECO:0000256" key="9">
    <source>
        <dbReference type="SAM" id="MobiDB-lite"/>
    </source>
</evidence>
<keyword evidence="4 10" id="KW-1133">Transmembrane helix</keyword>
<evidence type="ECO:0000256" key="3">
    <source>
        <dbReference type="ARBA" id="ARBA00022692"/>
    </source>
</evidence>
<dbReference type="EMBL" id="MU858047">
    <property type="protein sequence ID" value="KAK4219691.1"/>
    <property type="molecule type" value="Genomic_DNA"/>
</dbReference>
<keyword evidence="12" id="KW-1185">Reference proteome</keyword>
<dbReference type="GO" id="GO:0043386">
    <property type="term" value="P:mycotoxin biosynthetic process"/>
    <property type="evidence" value="ECO:0007669"/>
    <property type="project" value="InterPro"/>
</dbReference>
<dbReference type="InterPro" id="IPR021765">
    <property type="entry name" value="UstYa-like"/>
</dbReference>
<proteinExistence type="inferred from homology"/>